<dbReference type="RefSeq" id="WP_230067640.1">
    <property type="nucleotide sequence ID" value="NZ_BAABLL010000001.1"/>
</dbReference>
<dbReference type="Gene3D" id="2.60.40.420">
    <property type="entry name" value="Cupredoxins - blue copper proteins"/>
    <property type="match status" value="1"/>
</dbReference>
<accession>A0ABV8QWC7</accession>
<name>A0ABV8QWC7_9MICC</name>
<dbReference type="Proteomes" id="UP001595773">
    <property type="component" value="Unassembled WGS sequence"/>
</dbReference>
<protein>
    <recommendedName>
        <fullName evidence="4">EfeO-type cupredoxin-like domain-containing protein</fullName>
    </recommendedName>
</protein>
<keyword evidence="3" id="KW-1185">Reference proteome</keyword>
<keyword evidence="1" id="KW-0732">Signal</keyword>
<evidence type="ECO:0000313" key="3">
    <source>
        <dbReference type="Proteomes" id="UP001595773"/>
    </source>
</evidence>
<feature type="chain" id="PRO_5047264090" description="EfeO-type cupredoxin-like domain-containing protein" evidence="1">
    <location>
        <begin position="28"/>
        <end position="134"/>
    </location>
</feature>
<feature type="signal peptide" evidence="1">
    <location>
        <begin position="1"/>
        <end position="27"/>
    </location>
</feature>
<evidence type="ECO:0008006" key="4">
    <source>
        <dbReference type="Google" id="ProtNLM"/>
    </source>
</evidence>
<dbReference type="InterPro" id="IPR008972">
    <property type="entry name" value="Cupredoxin"/>
</dbReference>
<comment type="caution">
    <text evidence="2">The sequence shown here is derived from an EMBL/GenBank/DDBJ whole genome shotgun (WGS) entry which is preliminary data.</text>
</comment>
<reference evidence="3" key="1">
    <citation type="journal article" date="2019" name="Int. J. Syst. Evol. Microbiol.">
        <title>The Global Catalogue of Microorganisms (GCM) 10K type strain sequencing project: providing services to taxonomists for standard genome sequencing and annotation.</title>
        <authorList>
            <consortium name="The Broad Institute Genomics Platform"/>
            <consortium name="The Broad Institute Genome Sequencing Center for Infectious Disease"/>
            <person name="Wu L."/>
            <person name="Ma J."/>
        </authorList>
    </citation>
    <scope>NUCLEOTIDE SEQUENCE [LARGE SCALE GENOMIC DNA]</scope>
    <source>
        <strain evidence="3">CGMCC 1.10698</strain>
    </source>
</reference>
<sequence>MNKQRSFVTVVALAAMLGLGGCGVAGADNSSQPAQMPASSVPMPAMTASGDAMASMIHIESGKYTNAVPVSAGSTVTVMNMDTATHSVTADDGSSFNVSVPHGAVVTFTAPMKAGIYSYHSDGNAGMHGVLTVR</sequence>
<evidence type="ECO:0000256" key="1">
    <source>
        <dbReference type="SAM" id="SignalP"/>
    </source>
</evidence>
<dbReference type="PROSITE" id="PS51257">
    <property type="entry name" value="PROKAR_LIPOPROTEIN"/>
    <property type="match status" value="1"/>
</dbReference>
<gene>
    <name evidence="2" type="ORF">ACFOW9_02465</name>
</gene>
<dbReference type="SUPFAM" id="SSF49503">
    <property type="entry name" value="Cupredoxins"/>
    <property type="match status" value="1"/>
</dbReference>
<organism evidence="2 3">
    <name type="scientific">Arthrobacter cryoconiti</name>
    <dbReference type="NCBI Taxonomy" id="748907"/>
    <lineage>
        <taxon>Bacteria</taxon>
        <taxon>Bacillati</taxon>
        <taxon>Actinomycetota</taxon>
        <taxon>Actinomycetes</taxon>
        <taxon>Micrococcales</taxon>
        <taxon>Micrococcaceae</taxon>
        <taxon>Arthrobacter</taxon>
    </lineage>
</organism>
<proteinExistence type="predicted"/>
<evidence type="ECO:0000313" key="2">
    <source>
        <dbReference type="EMBL" id="MFC4264459.1"/>
    </source>
</evidence>
<dbReference type="EMBL" id="JBHSCQ010000004">
    <property type="protein sequence ID" value="MFC4264459.1"/>
    <property type="molecule type" value="Genomic_DNA"/>
</dbReference>